<gene>
    <name evidence="1" type="ORF">MtrunA17_Chr3g0137631</name>
</gene>
<accession>A0A396IY33</accession>
<reference evidence="2" key="1">
    <citation type="journal article" date="2018" name="Nat. Plants">
        <title>Whole-genome landscape of Medicago truncatula symbiotic genes.</title>
        <authorList>
            <person name="Pecrix Y."/>
            <person name="Staton S.E."/>
            <person name="Sallet E."/>
            <person name="Lelandais-Briere C."/>
            <person name="Moreau S."/>
            <person name="Carrere S."/>
            <person name="Blein T."/>
            <person name="Jardinaud M.F."/>
            <person name="Latrasse D."/>
            <person name="Zouine M."/>
            <person name="Zahm M."/>
            <person name="Kreplak J."/>
            <person name="Mayjonade B."/>
            <person name="Satge C."/>
            <person name="Perez M."/>
            <person name="Cauet S."/>
            <person name="Marande W."/>
            <person name="Chantry-Darmon C."/>
            <person name="Lopez-Roques C."/>
            <person name="Bouchez O."/>
            <person name="Berard A."/>
            <person name="Debelle F."/>
            <person name="Munos S."/>
            <person name="Bendahmane A."/>
            <person name="Berges H."/>
            <person name="Niebel A."/>
            <person name="Buitink J."/>
            <person name="Frugier F."/>
            <person name="Benhamed M."/>
            <person name="Crespi M."/>
            <person name="Gouzy J."/>
            <person name="Gamas P."/>
        </authorList>
    </citation>
    <scope>NUCLEOTIDE SEQUENCE [LARGE SCALE GENOMIC DNA]</scope>
    <source>
        <strain evidence="2">cv. Jemalong A17</strain>
    </source>
</reference>
<name>A0A396IY33_MEDTR</name>
<dbReference type="Proteomes" id="UP000265566">
    <property type="component" value="Chromosome 3"/>
</dbReference>
<dbReference type="Gramene" id="rna19234">
    <property type="protein sequence ID" value="RHN70629.1"/>
    <property type="gene ID" value="gene19234"/>
</dbReference>
<dbReference type="AlphaFoldDB" id="A0A396IY33"/>
<evidence type="ECO:0000313" key="1">
    <source>
        <dbReference type="EMBL" id="RHN70629.1"/>
    </source>
</evidence>
<protein>
    <submittedName>
        <fullName evidence="1">Uncharacterized protein</fullName>
    </submittedName>
</protein>
<organism evidence="1 2">
    <name type="scientific">Medicago truncatula</name>
    <name type="common">Barrel medic</name>
    <name type="synonym">Medicago tribuloides</name>
    <dbReference type="NCBI Taxonomy" id="3880"/>
    <lineage>
        <taxon>Eukaryota</taxon>
        <taxon>Viridiplantae</taxon>
        <taxon>Streptophyta</taxon>
        <taxon>Embryophyta</taxon>
        <taxon>Tracheophyta</taxon>
        <taxon>Spermatophyta</taxon>
        <taxon>Magnoliopsida</taxon>
        <taxon>eudicotyledons</taxon>
        <taxon>Gunneridae</taxon>
        <taxon>Pentapetalae</taxon>
        <taxon>rosids</taxon>
        <taxon>fabids</taxon>
        <taxon>Fabales</taxon>
        <taxon>Fabaceae</taxon>
        <taxon>Papilionoideae</taxon>
        <taxon>50 kb inversion clade</taxon>
        <taxon>NPAAA clade</taxon>
        <taxon>Hologalegina</taxon>
        <taxon>IRL clade</taxon>
        <taxon>Trifolieae</taxon>
        <taxon>Medicago</taxon>
    </lineage>
</organism>
<evidence type="ECO:0000313" key="2">
    <source>
        <dbReference type="Proteomes" id="UP000265566"/>
    </source>
</evidence>
<dbReference type="EMBL" id="PSQE01000003">
    <property type="protein sequence ID" value="RHN70629.1"/>
    <property type="molecule type" value="Genomic_DNA"/>
</dbReference>
<comment type="caution">
    <text evidence="1">The sequence shown here is derived from an EMBL/GenBank/DDBJ whole genome shotgun (WGS) entry which is preliminary data.</text>
</comment>
<proteinExistence type="predicted"/>
<sequence length="47" mass="5634">MELASSGKIDPDLDLREERPMKKRVERSKVGVRTVFQIYGNWERERK</sequence>